<dbReference type="Proteomes" id="UP001060919">
    <property type="component" value="Chromosome"/>
</dbReference>
<keyword evidence="2" id="KW-1185">Reference proteome</keyword>
<evidence type="ECO:0000313" key="2">
    <source>
        <dbReference type="Proteomes" id="UP001060919"/>
    </source>
</evidence>
<accession>A0A915YEA0</accession>
<sequence>MIYKLKHTLCVIGGNWAKSLLFSLKIRRILLPNFLYPQI</sequence>
<dbReference type="KEGG" id="aup:AsAng_0021780"/>
<gene>
    <name evidence="1" type="ORF">AsAng_0021780</name>
</gene>
<evidence type="ECO:0000313" key="1">
    <source>
        <dbReference type="EMBL" id="BDS11464.1"/>
    </source>
</evidence>
<organism evidence="1 2">
    <name type="scientific">Aureispira anguillae</name>
    <dbReference type="NCBI Taxonomy" id="2864201"/>
    <lineage>
        <taxon>Bacteria</taxon>
        <taxon>Pseudomonadati</taxon>
        <taxon>Bacteroidota</taxon>
        <taxon>Saprospiria</taxon>
        <taxon>Saprospirales</taxon>
        <taxon>Saprospiraceae</taxon>
        <taxon>Aureispira</taxon>
    </lineage>
</organism>
<reference evidence="1" key="1">
    <citation type="submission" date="2022-09" db="EMBL/GenBank/DDBJ databases">
        <title>Aureispira anguillicida sp. nov., isolated from Leptocephalus of Japanese eel Anguilla japonica.</title>
        <authorList>
            <person name="Yuasa K."/>
            <person name="Mekata T."/>
            <person name="Ikunari K."/>
        </authorList>
    </citation>
    <scope>NUCLEOTIDE SEQUENCE</scope>
    <source>
        <strain evidence="1">EL160426</strain>
    </source>
</reference>
<dbReference type="AlphaFoldDB" id="A0A915YEA0"/>
<proteinExistence type="predicted"/>
<protein>
    <submittedName>
        <fullName evidence="1">Uncharacterized protein</fullName>
    </submittedName>
</protein>
<dbReference type="EMBL" id="AP026867">
    <property type="protein sequence ID" value="BDS11464.1"/>
    <property type="molecule type" value="Genomic_DNA"/>
</dbReference>
<name>A0A915YEA0_9BACT</name>